<dbReference type="EMBL" id="AKWZ02000010">
    <property type="protein sequence ID" value="EPG73132.1"/>
    <property type="molecule type" value="Genomic_DNA"/>
</dbReference>
<dbReference type="OrthoDB" id="331111at2"/>
<sequence>MKLNTKNVLQILFLLLLLLFINCPGGGGGGLNPLIFLLAGGSNNSSTSHIGNGPPRNVLVTWQANREKSVNSIGGGYQACYGITPAYQASSAVCKTVPYASGSTAPTSATLSIPGGSAVYIYVFGFSTLNPSGVPAAIPRLTVVN</sequence>
<evidence type="ECO:0000313" key="1">
    <source>
        <dbReference type="EMBL" id="EPG73132.1"/>
    </source>
</evidence>
<dbReference type="RefSeq" id="WP_016549622.1">
    <property type="nucleotide sequence ID" value="NZ_AKWZ02000010.1"/>
</dbReference>
<protein>
    <submittedName>
        <fullName evidence="1">Uncharacterized protein</fullName>
    </submittedName>
</protein>
<accession>S3VYC8</accession>
<dbReference type="AlphaFoldDB" id="S3VYC8"/>
<evidence type="ECO:0000313" key="2">
    <source>
        <dbReference type="Proteomes" id="UP000014540"/>
    </source>
</evidence>
<name>S3VYC8_9LEPT</name>
<keyword evidence="2" id="KW-1185">Reference proteome</keyword>
<reference evidence="1" key="1">
    <citation type="submission" date="2013-04" db="EMBL/GenBank/DDBJ databases">
        <authorList>
            <person name="Harkins D.M."/>
            <person name="Durkin A.S."/>
            <person name="Selengut J.D."/>
            <person name="Sanka R."/>
            <person name="DePew J."/>
            <person name="Purushe J."/>
            <person name="Ahmed A."/>
            <person name="van der Linden H."/>
            <person name="Goris M.G.A."/>
            <person name="Hartskeerl R.A."/>
            <person name="Vinetz J.M."/>
            <person name="Sutton G.G."/>
            <person name="Nelson W.C."/>
            <person name="Fouts D.E."/>
        </authorList>
    </citation>
    <scope>NUCLEOTIDE SEQUENCE [LARGE SCALE GENOMIC DNA]</scope>
    <source>
        <strain evidence="1">BUT 6</strain>
    </source>
</reference>
<organism evidence="1 2">
    <name type="scientific">Leptospira fainei serovar Hurstbridge str. BUT 6</name>
    <dbReference type="NCBI Taxonomy" id="1193011"/>
    <lineage>
        <taxon>Bacteria</taxon>
        <taxon>Pseudomonadati</taxon>
        <taxon>Spirochaetota</taxon>
        <taxon>Spirochaetia</taxon>
        <taxon>Leptospirales</taxon>
        <taxon>Leptospiraceae</taxon>
        <taxon>Leptospira</taxon>
    </lineage>
</organism>
<comment type="caution">
    <text evidence="1">The sequence shown here is derived from an EMBL/GenBank/DDBJ whole genome shotgun (WGS) entry which is preliminary data.</text>
</comment>
<proteinExistence type="predicted"/>
<dbReference type="STRING" id="1193011.LEP1GSC058_2348"/>
<dbReference type="Proteomes" id="UP000014540">
    <property type="component" value="Unassembled WGS sequence"/>
</dbReference>
<gene>
    <name evidence="1" type="ORF">LEP1GSC058_2348</name>
</gene>